<dbReference type="eggNOG" id="ENOG5032SX8">
    <property type="taxonomic scope" value="Bacteria"/>
</dbReference>
<gene>
    <name evidence="1" type="ORF">Osc7112_1846</name>
</gene>
<accession>K9VDT5</accession>
<dbReference type="EMBL" id="CP003614">
    <property type="protein sequence ID" value="AFZ06333.1"/>
    <property type="molecule type" value="Genomic_DNA"/>
</dbReference>
<keyword evidence="2" id="KW-1185">Reference proteome</keyword>
<dbReference type="AlphaFoldDB" id="K9VDT5"/>
<dbReference type="Proteomes" id="UP000010478">
    <property type="component" value="Chromosome"/>
</dbReference>
<organism evidence="1 2">
    <name type="scientific">Phormidium nigroviride PCC 7112</name>
    <dbReference type="NCBI Taxonomy" id="179408"/>
    <lineage>
        <taxon>Bacteria</taxon>
        <taxon>Bacillati</taxon>
        <taxon>Cyanobacteriota</taxon>
        <taxon>Cyanophyceae</taxon>
        <taxon>Oscillatoriophycideae</taxon>
        <taxon>Oscillatoriales</taxon>
        <taxon>Oscillatoriaceae</taxon>
        <taxon>Phormidium</taxon>
    </lineage>
</organism>
<evidence type="ECO:0000313" key="1">
    <source>
        <dbReference type="EMBL" id="AFZ06333.1"/>
    </source>
</evidence>
<sequence precursor="true">MLTKFSRKSTPRHRLSRFVTKEAIARLLKIKVEQIYRFECWAHILYVHAKGMSRFVSYADFPPVLGVESPSGLDFGYWKRRMASQKQRHAPDFWVDFYAARFQKAVCVSELLEWGELVGVIKLMLGAIALESLRKVYAQEKSLLEHF</sequence>
<reference evidence="1 2" key="1">
    <citation type="submission" date="2012-05" db="EMBL/GenBank/DDBJ databases">
        <title>Finished chromosome of genome of Oscillatoria sp. PCC 7112.</title>
        <authorList>
            <consortium name="US DOE Joint Genome Institute"/>
            <person name="Gugger M."/>
            <person name="Coursin T."/>
            <person name="Rippka R."/>
            <person name="Tandeau De Marsac N."/>
            <person name="Huntemann M."/>
            <person name="Wei C.-L."/>
            <person name="Han J."/>
            <person name="Detter J.C."/>
            <person name="Han C."/>
            <person name="Tapia R."/>
            <person name="Davenport K."/>
            <person name="Daligault H."/>
            <person name="Erkkila T."/>
            <person name="Gu W."/>
            <person name="Munk A.C.C."/>
            <person name="Teshima H."/>
            <person name="Xu Y."/>
            <person name="Chain P."/>
            <person name="Chen A."/>
            <person name="Krypides N."/>
            <person name="Mavromatis K."/>
            <person name="Markowitz V."/>
            <person name="Szeto E."/>
            <person name="Ivanova N."/>
            <person name="Mikhailova N."/>
            <person name="Ovchinnikova G."/>
            <person name="Pagani I."/>
            <person name="Pati A."/>
            <person name="Goodwin L."/>
            <person name="Peters L."/>
            <person name="Pitluck S."/>
            <person name="Woyke T."/>
            <person name="Kerfeld C."/>
        </authorList>
    </citation>
    <scope>NUCLEOTIDE SEQUENCE [LARGE SCALE GENOMIC DNA]</scope>
    <source>
        <strain evidence="1 2">PCC 7112</strain>
    </source>
</reference>
<dbReference type="RefSeq" id="WP_015175648.1">
    <property type="nucleotide sequence ID" value="NC_019729.1"/>
</dbReference>
<dbReference type="KEGG" id="oni:Osc7112_1846"/>
<name>K9VDT5_9CYAN</name>
<dbReference type="HOGENOM" id="CLU_1702492_0_0_3"/>
<dbReference type="OrthoDB" id="423667at2"/>
<evidence type="ECO:0000313" key="2">
    <source>
        <dbReference type="Proteomes" id="UP000010478"/>
    </source>
</evidence>
<protein>
    <submittedName>
        <fullName evidence="1">Uncharacterized protein</fullName>
    </submittedName>
</protein>
<proteinExistence type="predicted"/>